<comment type="caution">
    <text evidence="1">The sequence shown here is derived from an EMBL/GenBank/DDBJ whole genome shotgun (WGS) entry which is preliminary data.</text>
</comment>
<sequence>MLALTSITGKLGNAVLSAIQEHDLLPPSRLILCTSSDPSSPRWNTLKSQGAQLRHFNFNAPDPATFAGCEKLFLVSTPNIALDFNDAPEGKGRESAHIAAINAAVTAGVSHVYYTSLAFGANSSAGVMRAHLRTEKYLRGLEERGRVKVTVIREGLYSESWPLYLGYFELAGGDKRDEIILAGDGRVCWTAIRDLGLGTALVLVDGSETWAGKTFYLSAPPEMGRSLREIAGLVGRARGEGAEGYGCREGRYYVGRGRERSAVEWWSSSYPALEEGECEIRDGTLGELLASRGVTLKPVEETVKEMFGV</sequence>
<dbReference type="InterPro" id="IPR052718">
    <property type="entry name" value="NmrA-type_oxidoreductase"/>
</dbReference>
<dbReference type="GeneID" id="41988354"/>
<accession>A0A8H8QVR6</accession>
<dbReference type="InterPro" id="IPR036291">
    <property type="entry name" value="NAD(P)-bd_dom_sf"/>
</dbReference>
<dbReference type="SUPFAM" id="SSF51735">
    <property type="entry name" value="NAD(P)-binding Rossmann-fold domains"/>
    <property type="match status" value="1"/>
</dbReference>
<keyword evidence="2" id="KW-1185">Reference proteome</keyword>
<dbReference type="PANTHER" id="PTHR47129">
    <property type="entry name" value="QUINONE OXIDOREDUCTASE 2"/>
    <property type="match status" value="1"/>
</dbReference>
<dbReference type="AlphaFoldDB" id="A0A8H8QVR6"/>
<evidence type="ECO:0000313" key="1">
    <source>
        <dbReference type="EMBL" id="TVY23713.1"/>
    </source>
</evidence>
<evidence type="ECO:0000313" key="2">
    <source>
        <dbReference type="Proteomes" id="UP000431533"/>
    </source>
</evidence>
<organism evidence="1 2">
    <name type="scientific">Lachnellula hyalina</name>
    <dbReference type="NCBI Taxonomy" id="1316788"/>
    <lineage>
        <taxon>Eukaryota</taxon>
        <taxon>Fungi</taxon>
        <taxon>Dikarya</taxon>
        <taxon>Ascomycota</taxon>
        <taxon>Pezizomycotina</taxon>
        <taxon>Leotiomycetes</taxon>
        <taxon>Helotiales</taxon>
        <taxon>Lachnaceae</taxon>
        <taxon>Lachnellula</taxon>
    </lineage>
</organism>
<dbReference type="Gene3D" id="3.40.50.720">
    <property type="entry name" value="NAD(P)-binding Rossmann-like Domain"/>
    <property type="match status" value="1"/>
</dbReference>
<gene>
    <name evidence="1" type="primary">qorB_0</name>
    <name evidence="1" type="ORF">LHYA1_G008156</name>
</gene>
<dbReference type="Proteomes" id="UP000431533">
    <property type="component" value="Unassembled WGS sequence"/>
</dbReference>
<dbReference type="RefSeq" id="XP_031002501.1">
    <property type="nucleotide sequence ID" value="XM_031153076.1"/>
</dbReference>
<dbReference type="Gene3D" id="3.90.25.10">
    <property type="entry name" value="UDP-galactose 4-epimerase, domain 1"/>
    <property type="match status" value="1"/>
</dbReference>
<reference evidence="1 2" key="1">
    <citation type="submission" date="2018-05" db="EMBL/GenBank/DDBJ databases">
        <title>Genome sequencing and assembly of the regulated plant pathogen Lachnellula willkommii and related sister species for the development of diagnostic species identification markers.</title>
        <authorList>
            <person name="Giroux E."/>
            <person name="Bilodeau G."/>
        </authorList>
    </citation>
    <scope>NUCLEOTIDE SEQUENCE [LARGE SCALE GENOMIC DNA]</scope>
    <source>
        <strain evidence="1 2">CBS 185.66</strain>
    </source>
</reference>
<name>A0A8H8QVR6_9HELO</name>
<dbReference type="EMBL" id="QGMH01000165">
    <property type="protein sequence ID" value="TVY23713.1"/>
    <property type="molecule type" value="Genomic_DNA"/>
</dbReference>
<protein>
    <submittedName>
        <fullName evidence="1">Quinone oxidoreductase</fullName>
    </submittedName>
</protein>
<dbReference type="PANTHER" id="PTHR47129:SF1">
    <property type="entry name" value="NMRA-LIKE DOMAIN-CONTAINING PROTEIN"/>
    <property type="match status" value="1"/>
</dbReference>
<proteinExistence type="predicted"/>
<dbReference type="OrthoDB" id="419598at2759"/>